<proteinExistence type="predicted"/>
<evidence type="ECO:0000313" key="3">
    <source>
        <dbReference type="Proteomes" id="UP000663824"/>
    </source>
</evidence>
<organism evidence="2 3">
    <name type="scientific">Rotaria magnacalcarata</name>
    <dbReference type="NCBI Taxonomy" id="392030"/>
    <lineage>
        <taxon>Eukaryota</taxon>
        <taxon>Metazoa</taxon>
        <taxon>Spiralia</taxon>
        <taxon>Gnathifera</taxon>
        <taxon>Rotifera</taxon>
        <taxon>Eurotatoria</taxon>
        <taxon>Bdelloidea</taxon>
        <taxon>Philodinida</taxon>
        <taxon>Philodinidae</taxon>
        <taxon>Rotaria</taxon>
    </lineage>
</organism>
<feature type="region of interest" description="Disordered" evidence="1">
    <location>
        <begin position="505"/>
        <end position="603"/>
    </location>
</feature>
<reference evidence="2" key="1">
    <citation type="submission" date="2021-02" db="EMBL/GenBank/DDBJ databases">
        <authorList>
            <person name="Nowell W R."/>
        </authorList>
    </citation>
    <scope>NUCLEOTIDE SEQUENCE</scope>
</reference>
<comment type="caution">
    <text evidence="2">The sequence shown here is derived from an EMBL/GenBank/DDBJ whole genome shotgun (WGS) entry which is preliminary data.</text>
</comment>
<feature type="compositionally biased region" description="Low complexity" evidence="1">
    <location>
        <begin position="555"/>
        <end position="566"/>
    </location>
</feature>
<feature type="compositionally biased region" description="Basic and acidic residues" evidence="1">
    <location>
        <begin position="518"/>
        <end position="528"/>
    </location>
</feature>
<sequence length="603" mass="69889">MKNEHFSAIWVIIIGRNKIPDTIETNRIYRLALASNTKDAYKFDKYAWKNTRRTPYPKNNPEFVKIYYSCVNADKKKDGRCVKHVFISKVNDLDVLVCYFEKRPHGNCRLENSHVFHHTPASTIAQIDELVSKMPGATAYKALVATNGDVEAPRNAAQCQYRRQKYLKNQKITCDEIKNLILLSYELNGFYKLLQPQPEASIVLMHDQMKQQFANLLTKTKEIIPPYYDTTFSLGEIYVSILGYRHVMLSEKPILPLAILMHDSKRELVHERFVQIINHELPDLHKKSILVTDGENALKNAFRTHYPTMLQLRCWNHAIKDIKLAAKRYYYNDRENHANDDDSVPKTKKEIIADVMDSITNILRVSTRAESLVEFQNILQSLPIKFRKYMETYILAIIDELGISDDQSMSFFDKVNSKRVYVLEKHDNLIQLLMLIKENDEKKKLIVLPVREEIQLVVSSFIEIFKQSGYIESAPKCHKRLNDVYCISNKRIRLIQRTIAKFILPDSSNDENTNDDNPNDKEDNVNEDMKDDIDDGDDDGQSTNLVKMSHAHKQSSLPPSSHHSIITTRSKSKLIEKQNVVSLKCSNISEPDENKTKMKNKQH</sequence>
<dbReference type="EMBL" id="CAJNRE010016383">
    <property type="protein sequence ID" value="CAF2145773.1"/>
    <property type="molecule type" value="Genomic_DNA"/>
</dbReference>
<evidence type="ECO:0000256" key="1">
    <source>
        <dbReference type="SAM" id="MobiDB-lite"/>
    </source>
</evidence>
<evidence type="ECO:0000313" key="2">
    <source>
        <dbReference type="EMBL" id="CAF2145773.1"/>
    </source>
</evidence>
<dbReference type="Proteomes" id="UP000663824">
    <property type="component" value="Unassembled WGS sequence"/>
</dbReference>
<protein>
    <recommendedName>
        <fullName evidence="4">MULE transposase domain-containing protein</fullName>
    </recommendedName>
</protein>
<name>A0A816XIE0_9BILA</name>
<accession>A0A816XIE0</accession>
<evidence type="ECO:0008006" key="4">
    <source>
        <dbReference type="Google" id="ProtNLM"/>
    </source>
</evidence>
<dbReference type="AlphaFoldDB" id="A0A816XIE0"/>
<gene>
    <name evidence="2" type="ORF">MBJ925_LOCUS30325</name>
</gene>
<feature type="compositionally biased region" description="Acidic residues" evidence="1">
    <location>
        <begin position="529"/>
        <end position="540"/>
    </location>
</feature>
<feature type="compositionally biased region" description="Polar residues" evidence="1">
    <location>
        <begin position="579"/>
        <end position="589"/>
    </location>
</feature>